<gene>
    <name evidence="1" type="ORF">GCM10010439_46960</name>
</gene>
<organism evidence="1 2">
    <name type="scientific">Actinocorallia aurantiaca</name>
    <dbReference type="NCBI Taxonomy" id="46204"/>
    <lineage>
        <taxon>Bacteria</taxon>
        <taxon>Bacillati</taxon>
        <taxon>Actinomycetota</taxon>
        <taxon>Actinomycetes</taxon>
        <taxon>Streptosporangiales</taxon>
        <taxon>Thermomonosporaceae</taxon>
        <taxon>Actinocorallia</taxon>
    </lineage>
</organism>
<keyword evidence="2" id="KW-1185">Reference proteome</keyword>
<reference evidence="2" key="1">
    <citation type="journal article" date="2019" name="Int. J. Syst. Evol. Microbiol.">
        <title>The Global Catalogue of Microorganisms (GCM) 10K type strain sequencing project: providing services to taxonomists for standard genome sequencing and annotation.</title>
        <authorList>
            <consortium name="The Broad Institute Genomics Platform"/>
            <consortium name="The Broad Institute Genome Sequencing Center for Infectious Disease"/>
            <person name="Wu L."/>
            <person name="Ma J."/>
        </authorList>
    </citation>
    <scope>NUCLEOTIDE SEQUENCE [LARGE SCALE GENOMIC DNA]</scope>
    <source>
        <strain evidence="2">JCM 8201</strain>
    </source>
</reference>
<dbReference type="EMBL" id="BAAATZ010000020">
    <property type="protein sequence ID" value="GAA2731468.1"/>
    <property type="molecule type" value="Genomic_DNA"/>
</dbReference>
<dbReference type="SUPFAM" id="SSF160631">
    <property type="entry name" value="SMI1/KNR4-like"/>
    <property type="match status" value="1"/>
</dbReference>
<dbReference type="InterPro" id="IPR037883">
    <property type="entry name" value="Knr4/Smi1-like_sf"/>
</dbReference>
<proteinExistence type="predicted"/>
<evidence type="ECO:0008006" key="3">
    <source>
        <dbReference type="Google" id="ProtNLM"/>
    </source>
</evidence>
<name>A0ABP6GYM5_9ACTN</name>
<evidence type="ECO:0000313" key="2">
    <source>
        <dbReference type="Proteomes" id="UP001501842"/>
    </source>
</evidence>
<comment type="caution">
    <text evidence="1">The sequence shown here is derived from an EMBL/GenBank/DDBJ whole genome shotgun (WGS) entry which is preliminary data.</text>
</comment>
<dbReference type="Proteomes" id="UP001501842">
    <property type="component" value="Unassembled WGS sequence"/>
</dbReference>
<evidence type="ECO:0000313" key="1">
    <source>
        <dbReference type="EMBL" id="GAA2731468.1"/>
    </source>
</evidence>
<protein>
    <recommendedName>
        <fullName evidence="3">Knr4/Smi1-like domain-containing protein</fullName>
    </recommendedName>
</protein>
<sequence>MCVVTEEEIITRIREFHFVAGTDLPAPATEAVVEELEAVVGLAMPPLLKRLYLEVSDGGFNDWGNAYPLTREDERCCYGHGPVLQEYLWSVKGKVDPDETLPVPGFLVPFAHMGCSIYHFVDWSTPEGRVWAIDADAGHYQLPLPWPTLGEQLVNDMDKVASGSGQRRGRLVHVLADPNGNPIEIQSAHDGKSWTVIDLRRHPTAGSPWPAWSVRVNGPAPRSTEYTEHTVTITPHSRGRWWMDLASPDSWL</sequence>
<accession>A0ABP6GYM5</accession>